<evidence type="ECO:0000313" key="2">
    <source>
        <dbReference type="EMBL" id="GMR47040.1"/>
    </source>
</evidence>
<accession>A0AAN5I095</accession>
<feature type="non-terminal residue" evidence="2">
    <location>
        <position position="297"/>
    </location>
</feature>
<feature type="transmembrane region" description="Helical" evidence="1">
    <location>
        <begin position="186"/>
        <end position="213"/>
    </location>
</feature>
<dbReference type="Proteomes" id="UP001328107">
    <property type="component" value="Unassembled WGS sequence"/>
</dbReference>
<keyword evidence="1" id="KW-0472">Membrane</keyword>
<feature type="transmembrane region" description="Helical" evidence="1">
    <location>
        <begin position="41"/>
        <end position="59"/>
    </location>
</feature>
<keyword evidence="1" id="KW-0812">Transmembrane</keyword>
<feature type="transmembrane region" description="Helical" evidence="1">
    <location>
        <begin position="6"/>
        <end position="29"/>
    </location>
</feature>
<comment type="caution">
    <text evidence="2">The sequence shown here is derived from an EMBL/GenBank/DDBJ whole genome shotgun (WGS) entry which is preliminary data.</text>
</comment>
<feature type="transmembrane region" description="Helical" evidence="1">
    <location>
        <begin position="251"/>
        <end position="270"/>
    </location>
</feature>
<feature type="transmembrane region" description="Helical" evidence="1">
    <location>
        <begin position="225"/>
        <end position="245"/>
    </location>
</feature>
<evidence type="ECO:0000313" key="3">
    <source>
        <dbReference type="Proteomes" id="UP001328107"/>
    </source>
</evidence>
<keyword evidence="1" id="KW-1133">Transmembrane helix</keyword>
<protein>
    <recommendedName>
        <fullName evidence="4">G protein-coupled receptor</fullName>
    </recommendedName>
</protein>
<gene>
    <name evidence="2" type="ORF">PMAYCL1PPCAC_17235</name>
</gene>
<evidence type="ECO:0000256" key="1">
    <source>
        <dbReference type="SAM" id="Phobius"/>
    </source>
</evidence>
<evidence type="ECO:0008006" key="4">
    <source>
        <dbReference type="Google" id="ProtNLM"/>
    </source>
</evidence>
<organism evidence="2 3">
    <name type="scientific">Pristionchus mayeri</name>
    <dbReference type="NCBI Taxonomy" id="1317129"/>
    <lineage>
        <taxon>Eukaryota</taxon>
        <taxon>Metazoa</taxon>
        <taxon>Ecdysozoa</taxon>
        <taxon>Nematoda</taxon>
        <taxon>Chromadorea</taxon>
        <taxon>Rhabditida</taxon>
        <taxon>Rhabditina</taxon>
        <taxon>Diplogasteromorpha</taxon>
        <taxon>Diplogasteroidea</taxon>
        <taxon>Neodiplogasteridae</taxon>
        <taxon>Pristionchus</taxon>
    </lineage>
</organism>
<feature type="transmembrane region" description="Helical" evidence="1">
    <location>
        <begin position="120"/>
        <end position="140"/>
    </location>
</feature>
<name>A0AAN5I095_9BILA</name>
<dbReference type="EMBL" id="BTRK01000004">
    <property type="protein sequence ID" value="GMR47040.1"/>
    <property type="molecule type" value="Genomic_DNA"/>
</dbReference>
<keyword evidence="3" id="KW-1185">Reference proteome</keyword>
<proteinExistence type="predicted"/>
<feature type="transmembrane region" description="Helical" evidence="1">
    <location>
        <begin position="79"/>
        <end position="100"/>
    </location>
</feature>
<sequence length="297" mass="33815">MELNLVVTNSVGGLSTLFNGLFIIVSFMIPPDNLGLFRSQYYVGVFASFFFAAMQFWTVNMWCVDDTLFTFFSARGTGQIVFLTFAASANLQFTMLSSNFAVRYAAVRGGWMRDYLTNHIVFYGLQFCYVLGGYIPPIILLSPTPELRATAHATCGDKFDFDFMNDFYFAASYEHLIMGNIYIHRLVFFTIVAFQGTNLLIMLGAGLITFVYISANTQSKKVQEGIFTFIFLFMPGMLVYNAMILRIDSSIITPFLSAMLPFATMCNPVFDLIMTPGYRKKYVLQFYQVSWKCNRMK</sequence>
<dbReference type="AlphaFoldDB" id="A0AAN5I095"/>
<reference evidence="3" key="1">
    <citation type="submission" date="2022-10" db="EMBL/GenBank/DDBJ databases">
        <title>Genome assembly of Pristionchus species.</title>
        <authorList>
            <person name="Yoshida K."/>
            <person name="Sommer R.J."/>
        </authorList>
    </citation>
    <scope>NUCLEOTIDE SEQUENCE [LARGE SCALE GENOMIC DNA]</scope>
    <source>
        <strain evidence="3">RS5460</strain>
    </source>
</reference>